<keyword evidence="4" id="KW-0547">Nucleotide-binding</keyword>
<dbReference type="GO" id="GO:0016020">
    <property type="term" value="C:membrane"/>
    <property type="evidence" value="ECO:0007669"/>
    <property type="project" value="TreeGrafter"/>
</dbReference>
<keyword evidence="8" id="KW-1185">Reference proteome</keyword>
<keyword evidence="2 5" id="KW-0378">Hydrolase</keyword>
<dbReference type="GO" id="GO:0009134">
    <property type="term" value="P:nucleoside diphosphate catabolic process"/>
    <property type="evidence" value="ECO:0007669"/>
    <property type="project" value="TreeGrafter"/>
</dbReference>
<dbReference type="PANTHER" id="PTHR11782">
    <property type="entry name" value="ADENOSINE/GUANOSINE DIPHOSPHATASE"/>
    <property type="match status" value="1"/>
</dbReference>
<dbReference type="GO" id="GO:0005524">
    <property type="term" value="F:ATP binding"/>
    <property type="evidence" value="ECO:0007669"/>
    <property type="project" value="UniProtKB-KW"/>
</dbReference>
<dbReference type="EMBL" id="PQIB02000005">
    <property type="protein sequence ID" value="RLN18361.1"/>
    <property type="molecule type" value="Genomic_DNA"/>
</dbReference>
<evidence type="ECO:0000256" key="6">
    <source>
        <dbReference type="SAM" id="Phobius"/>
    </source>
</evidence>
<dbReference type="Proteomes" id="UP000275267">
    <property type="component" value="Unassembled WGS sequence"/>
</dbReference>
<dbReference type="Gene3D" id="3.30.420.150">
    <property type="entry name" value="Exopolyphosphatase. Domain 2"/>
    <property type="match status" value="2"/>
</dbReference>
<evidence type="ECO:0000256" key="2">
    <source>
        <dbReference type="ARBA" id="ARBA00022801"/>
    </source>
</evidence>
<gene>
    <name evidence="7" type="ORF">C2845_PM02G24760</name>
</gene>
<keyword evidence="6" id="KW-0472">Membrane</keyword>
<keyword evidence="6" id="KW-1133">Transmembrane helix</keyword>
<keyword evidence="6" id="KW-0812">Transmembrane</keyword>
<organism evidence="7 8">
    <name type="scientific">Panicum miliaceum</name>
    <name type="common">Proso millet</name>
    <name type="synonym">Broomcorn millet</name>
    <dbReference type="NCBI Taxonomy" id="4540"/>
    <lineage>
        <taxon>Eukaryota</taxon>
        <taxon>Viridiplantae</taxon>
        <taxon>Streptophyta</taxon>
        <taxon>Embryophyta</taxon>
        <taxon>Tracheophyta</taxon>
        <taxon>Spermatophyta</taxon>
        <taxon>Magnoliopsida</taxon>
        <taxon>Liliopsida</taxon>
        <taxon>Poales</taxon>
        <taxon>Poaceae</taxon>
        <taxon>PACMAD clade</taxon>
        <taxon>Panicoideae</taxon>
        <taxon>Panicodae</taxon>
        <taxon>Paniceae</taxon>
        <taxon>Panicinae</taxon>
        <taxon>Panicum</taxon>
        <taxon>Panicum sect. Panicum</taxon>
    </lineage>
</organism>
<evidence type="ECO:0000256" key="1">
    <source>
        <dbReference type="ARBA" id="ARBA00009283"/>
    </source>
</evidence>
<dbReference type="PROSITE" id="PS01238">
    <property type="entry name" value="GDA1_CD39_NTPASE"/>
    <property type="match status" value="1"/>
</dbReference>
<protein>
    <recommendedName>
        <fullName evidence="9">Apyrase 6</fullName>
    </recommendedName>
</protein>
<dbReference type="Gene3D" id="3.30.420.40">
    <property type="match status" value="1"/>
</dbReference>
<evidence type="ECO:0008006" key="9">
    <source>
        <dbReference type="Google" id="ProtNLM"/>
    </source>
</evidence>
<name>A0A3L6SBI6_PANMI</name>
<evidence type="ECO:0000313" key="7">
    <source>
        <dbReference type="EMBL" id="RLN18361.1"/>
    </source>
</evidence>
<evidence type="ECO:0000256" key="4">
    <source>
        <dbReference type="PIRSR" id="PIRSR600407-2"/>
    </source>
</evidence>
<dbReference type="InterPro" id="IPR000407">
    <property type="entry name" value="GDA1_CD39_NTPase"/>
</dbReference>
<comment type="similarity">
    <text evidence="1 5">Belongs to the GDA1/CD39 NTPase family.</text>
</comment>
<dbReference type="GO" id="GO:0017110">
    <property type="term" value="F:nucleoside diphosphate phosphatase activity"/>
    <property type="evidence" value="ECO:0007669"/>
    <property type="project" value="TreeGrafter"/>
</dbReference>
<dbReference type="STRING" id="4540.A0A3L6SBI6"/>
<accession>A0A3L6SBI6</accession>
<dbReference type="AlphaFoldDB" id="A0A3L6SBI6"/>
<reference evidence="8" key="1">
    <citation type="journal article" date="2019" name="Nat. Commun.">
        <title>The genome of broomcorn millet.</title>
        <authorList>
            <person name="Zou C."/>
            <person name="Miki D."/>
            <person name="Li D."/>
            <person name="Tang Q."/>
            <person name="Xiao L."/>
            <person name="Rajput S."/>
            <person name="Deng P."/>
            <person name="Jia W."/>
            <person name="Huang R."/>
            <person name="Zhang M."/>
            <person name="Sun Y."/>
            <person name="Hu J."/>
            <person name="Fu X."/>
            <person name="Schnable P.S."/>
            <person name="Li F."/>
            <person name="Zhang H."/>
            <person name="Feng B."/>
            <person name="Zhu X."/>
            <person name="Liu R."/>
            <person name="Schnable J.C."/>
            <person name="Zhu J.-K."/>
            <person name="Zhang H."/>
        </authorList>
    </citation>
    <scope>NUCLEOTIDE SEQUENCE [LARGE SCALE GENOMIC DNA]</scope>
</reference>
<feature type="active site" description="Proton acceptor" evidence="3">
    <location>
        <position position="177"/>
    </location>
</feature>
<dbReference type="OrthoDB" id="6372431at2759"/>
<comment type="caution">
    <text evidence="7">The sequence shown here is derived from an EMBL/GenBank/DDBJ whole genome shotgun (WGS) entry which is preliminary data.</text>
</comment>
<sequence>MPDPTTKPPSPRPRRRRRLCGLCLGTALLALLVSALVHAVAPPRRHAPAPAPARFSVIIDGGSTGTRAHVFAVGPDGRPDLARSAVMRVSPGLSSFAADPARVGESLRPLIEFAREEIGTAGGATAEAEVRLMATAGLRLLEDRAREAILASCRDVLRAAGFRFEDAWAKVIPGSDEGIYAWVAANYALGRLGGDPNKTVGIIELGGASAQLTFVSDEVLPPELSNNFTFGETTYTLYTNSFLNFGQNAAQDSLREVLRSRGIYLDFNFFVFYSCKNTTSLATPAIMGFEALVASCGVWDMPVRLGDASKTMLAMIIRNSVPDVQGKTKSLKMDTLRGEIIHETRRYLINRMPTRSSKNSTLVDPCAPRGYSHNEEVMVRTSGASRSTLENQYVDSGNGNFTECRSTSLLLLQKGKEKCKYQQCQLGSTFVPELRGYFLATENFYFTSKFFGLKKSSSLSDFALAGEQFCNQDLSTLREKYPNRSDEDFSRIEYSNQVGDIQVEWALGAFITLMQNTSSKPSHTAVTSTHSNRPLFAVVGIFLLCGAFFVSKCRKPKTKIIYDLEKGRYIITRIS</sequence>
<dbReference type="PANTHER" id="PTHR11782:SF3">
    <property type="entry name" value="APYRASE 6-RELATED"/>
    <property type="match status" value="1"/>
</dbReference>
<feature type="binding site" evidence="4">
    <location>
        <begin position="207"/>
        <end position="211"/>
    </location>
    <ligand>
        <name>ATP</name>
        <dbReference type="ChEBI" id="CHEBI:30616"/>
    </ligand>
</feature>
<evidence type="ECO:0000256" key="3">
    <source>
        <dbReference type="PIRSR" id="PIRSR600407-1"/>
    </source>
</evidence>
<dbReference type="Pfam" id="PF01150">
    <property type="entry name" value="GDA1_CD39"/>
    <property type="match status" value="2"/>
</dbReference>
<keyword evidence="4" id="KW-0067">ATP-binding</keyword>
<feature type="transmembrane region" description="Helical" evidence="6">
    <location>
        <begin position="534"/>
        <end position="551"/>
    </location>
</feature>
<proteinExistence type="inferred from homology"/>
<evidence type="ECO:0000256" key="5">
    <source>
        <dbReference type="RuleBase" id="RU003833"/>
    </source>
</evidence>
<evidence type="ECO:0000313" key="8">
    <source>
        <dbReference type="Proteomes" id="UP000275267"/>
    </source>
</evidence>